<evidence type="ECO:0000256" key="4">
    <source>
        <dbReference type="ARBA" id="ARBA00022692"/>
    </source>
</evidence>
<dbReference type="Proteomes" id="UP000007431">
    <property type="component" value="Unassembled WGS sequence"/>
</dbReference>
<evidence type="ECO:0000256" key="2">
    <source>
        <dbReference type="ARBA" id="ARBA00004673"/>
    </source>
</evidence>
<keyword evidence="7 10" id="KW-1133">Transmembrane helix</keyword>
<sequence length="75" mass="7897">MSAVFARSALRAQVLGRSGLHSSAVARSAAKEADGSHLPFSVNNKAAFGTKLGLFMSLGFGLPFIAAAWQRYKAQ</sequence>
<evidence type="ECO:0000256" key="7">
    <source>
        <dbReference type="ARBA" id="ARBA00022989"/>
    </source>
</evidence>
<evidence type="ECO:0000256" key="9">
    <source>
        <dbReference type="ARBA" id="ARBA00023136"/>
    </source>
</evidence>
<evidence type="ECO:0000256" key="1">
    <source>
        <dbReference type="ARBA" id="ARBA00004434"/>
    </source>
</evidence>
<evidence type="ECO:0000313" key="11">
    <source>
        <dbReference type="EMBL" id="EFJ03135.1"/>
    </source>
</evidence>
<evidence type="ECO:0000256" key="8">
    <source>
        <dbReference type="ARBA" id="ARBA00023128"/>
    </source>
</evidence>
<dbReference type="GO" id="GO:0045277">
    <property type="term" value="C:respiratory chain complex IV"/>
    <property type="evidence" value="ECO:0007669"/>
    <property type="project" value="UniProtKB-UniRule"/>
</dbReference>
<dbReference type="OrthoDB" id="9974841at2759"/>
<dbReference type="HOGENOM" id="CLU_169812_2_0_1"/>
<dbReference type="InParanoid" id="D8PR63"/>
<feature type="non-terminal residue" evidence="11">
    <location>
        <position position="75"/>
    </location>
</feature>
<dbReference type="STRING" id="578458.D8PR63"/>
<dbReference type="VEuPathDB" id="FungiDB:SCHCODRAFT_02622742"/>
<comment type="subunit">
    <text evidence="10">Component of the cytochrome c oxidase (complex IV, CIV), a multisubunit enzyme composed of a catalytic core of 3 subunits and several supernumerary subunits. The complex exists as a monomer or a dimer and forms supercomplexes (SCs) in the inner mitochondrial membrane with ubiquinol-cytochrome c oxidoreductase (cytochrome b-c1 complex, complex III, CIII).</text>
</comment>
<proteinExistence type="inferred from homology"/>
<comment type="similarity">
    <text evidence="3 10">Belongs to the cytochrome c oxidase VIIc family.</text>
</comment>
<dbReference type="EMBL" id="GL377302">
    <property type="protein sequence ID" value="EFJ03135.1"/>
    <property type="molecule type" value="Genomic_DNA"/>
</dbReference>
<feature type="transmembrane region" description="Helical" evidence="10">
    <location>
        <begin position="52"/>
        <end position="69"/>
    </location>
</feature>
<comment type="function">
    <text evidence="10">Component of the cytochrome c oxidase, the last enzyme in the mitochondrial electron transport chain which drives oxidative phosphorylation. The respiratory chain contains 3 multisubunit complexes succinate dehydrogenase (complex II, CII), ubiquinol-cytochrome c oxidoreductase (cytochrome b-c1 complex, complex III, CIII) and cytochrome c oxidase (complex IV, CIV), that cooperate to transfer electrons derived from NADH and succinate to molecular oxygen, creating an electrochemical gradient over the inner membrane that drives transmembrane transport and the ATP synthase. Cytochrome c oxidase is the component of the respiratory chain that catalyzes the reduction of oxygen to water. Electrons originating from reduced cytochrome c in the intermembrane space (IMS) are transferred via the dinuclear copper A center (CU(A)) of subunit 2 and heme A of subunit 1 to the active site in subunit 1, a binuclear center (BNC) formed by heme A3 and copper B (CU(B)). The BNC reduces molecular oxygen to 2 water molecules using 4 electrons from cytochrome c in the IMS and 4 protons from the mitochondrial matrix.</text>
</comment>
<keyword evidence="8 10" id="KW-0496">Mitochondrion</keyword>
<accession>D8PR63</accession>
<dbReference type="GO" id="GO:0005743">
    <property type="term" value="C:mitochondrial inner membrane"/>
    <property type="evidence" value="ECO:0007669"/>
    <property type="project" value="UniProtKB-SubCell"/>
</dbReference>
<comment type="subcellular location">
    <subcellularLocation>
        <location evidence="1 10">Mitochondrion inner membrane</location>
        <topology evidence="1 10">Single-pass membrane protein</topology>
    </subcellularLocation>
</comment>
<dbReference type="GO" id="GO:0006123">
    <property type="term" value="P:mitochondrial electron transport, cytochrome c to oxygen"/>
    <property type="evidence" value="ECO:0007669"/>
    <property type="project" value="UniProtKB-UniRule"/>
</dbReference>
<dbReference type="SUPFAM" id="SSF81427">
    <property type="entry name" value="Mitochondrial cytochrome c oxidase subunit VIIc (aka VIIIa)"/>
    <property type="match status" value="1"/>
</dbReference>
<dbReference type="PANTHER" id="PTHR13313:SF0">
    <property type="entry name" value="CYTOCHROME C OXIDASE SUBUNIT 7C, MITOCHONDRIAL"/>
    <property type="match status" value="1"/>
</dbReference>
<keyword evidence="6 10" id="KW-0809">Transit peptide</keyword>
<evidence type="ECO:0000313" key="12">
    <source>
        <dbReference type="Proteomes" id="UP000007431"/>
    </source>
</evidence>
<keyword evidence="9 10" id="KW-0472">Membrane</keyword>
<evidence type="ECO:0000256" key="5">
    <source>
        <dbReference type="ARBA" id="ARBA00022792"/>
    </source>
</evidence>
<dbReference type="InterPro" id="IPR036636">
    <property type="entry name" value="COX7C/Cox8_sf"/>
</dbReference>
<gene>
    <name evidence="11" type="ORF">SCHCODRAFT_102833</name>
</gene>
<reference evidence="11 12" key="1">
    <citation type="journal article" date="2010" name="Nat. Biotechnol.">
        <title>Genome sequence of the model mushroom Schizophyllum commune.</title>
        <authorList>
            <person name="Ohm R.A."/>
            <person name="de Jong J.F."/>
            <person name="Lugones L.G."/>
            <person name="Aerts A."/>
            <person name="Kothe E."/>
            <person name="Stajich J.E."/>
            <person name="de Vries R.P."/>
            <person name="Record E."/>
            <person name="Levasseur A."/>
            <person name="Baker S.E."/>
            <person name="Bartholomew K.A."/>
            <person name="Coutinho P.M."/>
            <person name="Erdmann S."/>
            <person name="Fowler T.J."/>
            <person name="Gathman A.C."/>
            <person name="Lombard V."/>
            <person name="Henrissat B."/>
            <person name="Knabe N."/>
            <person name="Kuees U."/>
            <person name="Lilly W.W."/>
            <person name="Lindquist E."/>
            <person name="Lucas S."/>
            <person name="Magnuson J.K."/>
            <person name="Piumi F."/>
            <person name="Raudaskoski M."/>
            <person name="Salamov A."/>
            <person name="Schmutz J."/>
            <person name="Schwarze F.W.M.R."/>
            <person name="vanKuyk P.A."/>
            <person name="Horton J.S."/>
            <person name="Grigoriev I.V."/>
            <person name="Woesten H.A.B."/>
        </authorList>
    </citation>
    <scope>NUCLEOTIDE SEQUENCE [LARGE SCALE GENOMIC DNA]</scope>
    <source>
        <strain evidence="12">H4-8 / FGSC 9210</strain>
    </source>
</reference>
<evidence type="ECO:0000256" key="3">
    <source>
        <dbReference type="ARBA" id="ARBA00010514"/>
    </source>
</evidence>
<dbReference type="PANTHER" id="PTHR13313">
    <property type="entry name" value="CYTOCHROME C OXIDASE SUBUNIT VIIC"/>
    <property type="match status" value="1"/>
</dbReference>
<dbReference type="UniPathway" id="UPA00705"/>
<keyword evidence="4 10" id="KW-0812">Transmembrane</keyword>
<organism evidence="12">
    <name type="scientific">Schizophyllum commune (strain H4-8 / FGSC 9210)</name>
    <name type="common">Split gill fungus</name>
    <dbReference type="NCBI Taxonomy" id="578458"/>
    <lineage>
        <taxon>Eukaryota</taxon>
        <taxon>Fungi</taxon>
        <taxon>Dikarya</taxon>
        <taxon>Basidiomycota</taxon>
        <taxon>Agaricomycotina</taxon>
        <taxon>Agaricomycetes</taxon>
        <taxon>Agaricomycetidae</taxon>
        <taxon>Agaricales</taxon>
        <taxon>Schizophyllaceae</taxon>
        <taxon>Schizophyllum</taxon>
    </lineage>
</organism>
<dbReference type="AlphaFoldDB" id="D8PR63"/>
<name>D8PR63_SCHCM</name>
<evidence type="ECO:0000256" key="6">
    <source>
        <dbReference type="ARBA" id="ARBA00022946"/>
    </source>
</evidence>
<dbReference type="Pfam" id="PF02935">
    <property type="entry name" value="COX7C"/>
    <property type="match status" value="1"/>
</dbReference>
<evidence type="ECO:0000256" key="10">
    <source>
        <dbReference type="RuleBase" id="RU368123"/>
    </source>
</evidence>
<dbReference type="OMA" id="WQFYKAG"/>
<keyword evidence="12" id="KW-1185">Reference proteome</keyword>
<protein>
    <recommendedName>
        <fullName evidence="10">Cytochrome c oxidase subunit 8, mitochondrial</fullName>
    </recommendedName>
    <alternativeName>
        <fullName evidence="10">Cytochrome c oxidase polypeptide VIII</fullName>
    </alternativeName>
</protein>
<comment type="pathway">
    <text evidence="2 10">Energy metabolism; oxidative phosphorylation.</text>
</comment>
<keyword evidence="5 10" id="KW-0999">Mitochondrion inner membrane</keyword>
<dbReference type="Gene3D" id="4.10.49.10">
    <property type="entry name" value="Cytochrome c oxidase subunit VIIc"/>
    <property type="match status" value="1"/>
</dbReference>
<dbReference type="InterPro" id="IPR004202">
    <property type="entry name" value="COX7C/Cox8"/>
</dbReference>